<accession>A0A2T7DG74</accession>
<dbReference type="Proteomes" id="UP000244336">
    <property type="component" value="Chromosome 5"/>
</dbReference>
<organism evidence="1 2">
    <name type="scientific">Panicum hallii var. hallii</name>
    <dbReference type="NCBI Taxonomy" id="1504633"/>
    <lineage>
        <taxon>Eukaryota</taxon>
        <taxon>Viridiplantae</taxon>
        <taxon>Streptophyta</taxon>
        <taxon>Embryophyta</taxon>
        <taxon>Tracheophyta</taxon>
        <taxon>Spermatophyta</taxon>
        <taxon>Magnoliopsida</taxon>
        <taxon>Liliopsida</taxon>
        <taxon>Poales</taxon>
        <taxon>Poaceae</taxon>
        <taxon>PACMAD clade</taxon>
        <taxon>Panicoideae</taxon>
        <taxon>Panicodae</taxon>
        <taxon>Paniceae</taxon>
        <taxon>Panicinae</taxon>
        <taxon>Panicum</taxon>
        <taxon>Panicum sect. Panicum</taxon>
    </lineage>
</organism>
<dbReference type="AlphaFoldDB" id="A0A2T7DG74"/>
<evidence type="ECO:0008006" key="3">
    <source>
        <dbReference type="Google" id="ProtNLM"/>
    </source>
</evidence>
<keyword evidence="2" id="KW-1185">Reference proteome</keyword>
<dbReference type="PANTHER" id="PTHR33994">
    <property type="entry name" value="OS04G0515000 PROTEIN"/>
    <property type="match status" value="1"/>
</dbReference>
<dbReference type="Gramene" id="PUZ54565">
    <property type="protein sequence ID" value="PUZ54565"/>
    <property type="gene ID" value="GQ55_5G142200"/>
</dbReference>
<reference evidence="1 2" key="1">
    <citation type="submission" date="2018-04" db="EMBL/GenBank/DDBJ databases">
        <title>WGS assembly of Panicum hallii var. hallii HAL2.</title>
        <authorList>
            <person name="Lovell J."/>
            <person name="Jenkins J."/>
            <person name="Lowry D."/>
            <person name="Mamidi S."/>
            <person name="Sreedasyam A."/>
            <person name="Weng X."/>
            <person name="Barry K."/>
            <person name="Bonette J."/>
            <person name="Campitelli B."/>
            <person name="Daum C."/>
            <person name="Gordon S."/>
            <person name="Gould B."/>
            <person name="Lipzen A."/>
            <person name="MacQueen A."/>
            <person name="Palacio-Mejia J."/>
            <person name="Plott C."/>
            <person name="Shakirov E."/>
            <person name="Shu S."/>
            <person name="Yoshinaga Y."/>
            <person name="Zane M."/>
            <person name="Rokhsar D."/>
            <person name="Grimwood J."/>
            <person name="Schmutz J."/>
            <person name="Juenger T."/>
        </authorList>
    </citation>
    <scope>NUCLEOTIDE SEQUENCE [LARGE SCALE GENOMIC DNA]</scope>
    <source>
        <strain evidence="2">cv. HAL2</strain>
    </source>
</reference>
<proteinExistence type="predicted"/>
<sequence>MAAAGLLEDDDQRDFMEKHPCIAKALTILLCLPLVPFFCIWGSQADFPPSEYWVKVPGVEGLERSADAVASSTFNIILRVNNKAVWQVVCGRGDRVDVAYEGVPLAHGELPDFCVPPGTVGSVPVVATGEGLGPPDELYERMEGQRRRRERVQVAVHVRMREITGNRGAPLRLWCTAILHGRPKGPLLCAVFGQPDDP</sequence>
<protein>
    <recommendedName>
        <fullName evidence="3">Late embryogenesis abundant protein LEA-2 subgroup domain-containing protein</fullName>
    </recommendedName>
</protein>
<name>A0A2T7DG74_9POAL</name>
<dbReference type="OrthoDB" id="668221at2759"/>
<dbReference type="STRING" id="1504633.A0A2T7DG74"/>
<gene>
    <name evidence="1" type="ORF">GQ55_5G142200</name>
</gene>
<dbReference type="PANTHER" id="PTHR33994:SF11">
    <property type="entry name" value="OS01G0771600 PROTEIN"/>
    <property type="match status" value="1"/>
</dbReference>
<evidence type="ECO:0000313" key="2">
    <source>
        <dbReference type="Proteomes" id="UP000244336"/>
    </source>
</evidence>
<evidence type="ECO:0000313" key="1">
    <source>
        <dbReference type="EMBL" id="PUZ54565.1"/>
    </source>
</evidence>
<dbReference type="EMBL" id="CM009753">
    <property type="protein sequence ID" value="PUZ54565.1"/>
    <property type="molecule type" value="Genomic_DNA"/>
</dbReference>